<proteinExistence type="predicted"/>
<keyword evidence="2" id="KW-0472">Membrane</keyword>
<keyword evidence="2" id="KW-1133">Transmembrane helix</keyword>
<accession>A0ABV6YVC6</accession>
<name>A0ABV6YVC6_UNCC1</name>
<feature type="transmembrane region" description="Helical" evidence="2">
    <location>
        <begin position="90"/>
        <end position="115"/>
    </location>
</feature>
<feature type="transmembrane region" description="Helical" evidence="2">
    <location>
        <begin position="66"/>
        <end position="84"/>
    </location>
</feature>
<evidence type="ECO:0000313" key="3">
    <source>
        <dbReference type="EMBL" id="MFC1850142.1"/>
    </source>
</evidence>
<dbReference type="Proteomes" id="UP001594351">
    <property type="component" value="Unassembled WGS sequence"/>
</dbReference>
<keyword evidence="4" id="KW-1185">Reference proteome</keyword>
<evidence type="ECO:0000256" key="1">
    <source>
        <dbReference type="SAM" id="Coils"/>
    </source>
</evidence>
<protein>
    <submittedName>
        <fullName evidence="3">Uncharacterized protein</fullName>
    </submittedName>
</protein>
<sequence length="150" mass="17254">MKILCPECNSKMKTDQGAFICPSCTFTLKFEEDFISLMKERLKKLKAELRELSLDQLKKEITNAKSPATGMLIGFIAWGIAYFLRFPIFMAIVTALGFLLGPWGLVIITILPLVYKYHQETIEQEKVKYMVQKEKKKEKKSQKARPGTKN</sequence>
<organism evidence="3 4">
    <name type="scientific">candidate division CSSED10-310 bacterium</name>
    <dbReference type="NCBI Taxonomy" id="2855610"/>
    <lineage>
        <taxon>Bacteria</taxon>
        <taxon>Bacteria division CSSED10-310</taxon>
    </lineage>
</organism>
<comment type="caution">
    <text evidence="3">The sequence shown here is derived from an EMBL/GenBank/DDBJ whole genome shotgun (WGS) entry which is preliminary data.</text>
</comment>
<keyword evidence="1" id="KW-0175">Coiled coil</keyword>
<dbReference type="EMBL" id="JBHPBY010000078">
    <property type="protein sequence ID" value="MFC1850142.1"/>
    <property type="molecule type" value="Genomic_DNA"/>
</dbReference>
<keyword evidence="2" id="KW-0812">Transmembrane</keyword>
<reference evidence="3 4" key="1">
    <citation type="submission" date="2024-09" db="EMBL/GenBank/DDBJ databases">
        <title>Laminarin stimulates single cell rates of sulfate reduction while oxygen inhibits transcriptomic activity in coastal marine sediment.</title>
        <authorList>
            <person name="Lindsay M."/>
            <person name="Orcutt B."/>
            <person name="Emerson D."/>
            <person name="Stepanauskas R."/>
            <person name="D'Angelo T."/>
        </authorList>
    </citation>
    <scope>NUCLEOTIDE SEQUENCE [LARGE SCALE GENOMIC DNA]</scope>
    <source>
        <strain evidence="3">SAG AM-311-K15</strain>
    </source>
</reference>
<feature type="coiled-coil region" evidence="1">
    <location>
        <begin position="28"/>
        <end position="55"/>
    </location>
</feature>
<evidence type="ECO:0000313" key="4">
    <source>
        <dbReference type="Proteomes" id="UP001594351"/>
    </source>
</evidence>
<evidence type="ECO:0000256" key="2">
    <source>
        <dbReference type="SAM" id="Phobius"/>
    </source>
</evidence>
<gene>
    <name evidence="3" type="ORF">ACFL27_08125</name>
</gene>